<feature type="compositionally biased region" description="Basic and acidic residues" evidence="1">
    <location>
        <begin position="68"/>
        <end position="77"/>
    </location>
</feature>
<evidence type="ECO:0000259" key="3">
    <source>
        <dbReference type="PROSITE" id="PS50994"/>
    </source>
</evidence>
<feature type="domain" description="Integrase catalytic" evidence="3">
    <location>
        <begin position="498"/>
        <end position="603"/>
    </location>
</feature>
<dbReference type="SUPFAM" id="SSF53098">
    <property type="entry name" value="Ribonuclease H-like"/>
    <property type="match status" value="1"/>
</dbReference>
<evidence type="ECO:0000256" key="2">
    <source>
        <dbReference type="SAM" id="SignalP"/>
    </source>
</evidence>
<dbReference type="Gene3D" id="3.30.420.10">
    <property type="entry name" value="Ribonuclease H-like superfamily/Ribonuclease H"/>
    <property type="match status" value="1"/>
</dbReference>
<keyword evidence="2" id="KW-0732">Signal</keyword>
<dbReference type="OrthoDB" id="5984536at2759"/>
<dbReference type="GeneID" id="136801363"/>
<dbReference type="GO" id="GO:0003676">
    <property type="term" value="F:nucleic acid binding"/>
    <property type="evidence" value="ECO:0007669"/>
    <property type="project" value="InterPro"/>
</dbReference>
<dbReference type="GO" id="GO:0015074">
    <property type="term" value="P:DNA integration"/>
    <property type="evidence" value="ECO:0007669"/>
    <property type="project" value="InterPro"/>
</dbReference>
<feature type="region of interest" description="Disordered" evidence="1">
    <location>
        <begin position="141"/>
        <end position="178"/>
    </location>
</feature>
<name>A0A7M5WYR4_9CNID</name>
<dbReference type="InterPro" id="IPR001584">
    <property type="entry name" value="Integrase_cat-core"/>
</dbReference>
<feature type="region of interest" description="Disordered" evidence="1">
    <location>
        <begin position="17"/>
        <end position="94"/>
    </location>
</feature>
<evidence type="ECO:0000313" key="4">
    <source>
        <dbReference type="EnsemblMetazoa" id="CLYHEMP015034.1"/>
    </source>
</evidence>
<dbReference type="InterPro" id="IPR058913">
    <property type="entry name" value="Integrase_dom_put"/>
</dbReference>
<dbReference type="PANTHER" id="PTHR46791">
    <property type="entry name" value="EXPRESSED PROTEIN"/>
    <property type="match status" value="1"/>
</dbReference>
<organism evidence="4 5">
    <name type="scientific">Clytia hemisphaerica</name>
    <dbReference type="NCBI Taxonomy" id="252671"/>
    <lineage>
        <taxon>Eukaryota</taxon>
        <taxon>Metazoa</taxon>
        <taxon>Cnidaria</taxon>
        <taxon>Hydrozoa</taxon>
        <taxon>Hydroidolina</taxon>
        <taxon>Leptothecata</taxon>
        <taxon>Obeliida</taxon>
        <taxon>Clytiidae</taxon>
        <taxon>Clytia</taxon>
    </lineage>
</organism>
<dbReference type="EnsemblMetazoa" id="CLYHEMT015034.1">
    <property type="protein sequence ID" value="CLYHEMP015034.1"/>
    <property type="gene ID" value="CLYHEMG015034"/>
</dbReference>
<dbReference type="PANTHER" id="PTHR46791:SF5">
    <property type="entry name" value="CLR5 DOMAIN-CONTAINING PROTEIN-RELATED"/>
    <property type="match status" value="1"/>
</dbReference>
<feature type="chain" id="PRO_5029512420" description="Integrase catalytic domain-containing protein" evidence="2">
    <location>
        <begin position="22"/>
        <end position="650"/>
    </location>
</feature>
<feature type="signal peptide" evidence="2">
    <location>
        <begin position="1"/>
        <end position="21"/>
    </location>
</feature>
<evidence type="ECO:0000256" key="1">
    <source>
        <dbReference type="SAM" id="MobiDB-lite"/>
    </source>
</evidence>
<evidence type="ECO:0000313" key="5">
    <source>
        <dbReference type="Proteomes" id="UP000594262"/>
    </source>
</evidence>
<dbReference type="RefSeq" id="XP_066914100.1">
    <property type="nucleotide sequence ID" value="XM_067057999.1"/>
</dbReference>
<protein>
    <recommendedName>
        <fullName evidence="3">Integrase catalytic domain-containing protein</fullName>
    </recommendedName>
</protein>
<dbReference type="Proteomes" id="UP000594262">
    <property type="component" value="Unplaced"/>
</dbReference>
<dbReference type="InterPro" id="IPR012337">
    <property type="entry name" value="RNaseH-like_sf"/>
</dbReference>
<dbReference type="AlphaFoldDB" id="A0A7M5WYR4"/>
<keyword evidence="5" id="KW-1185">Reference proteome</keyword>
<accession>A0A7M5WYR4</accession>
<reference evidence="4" key="1">
    <citation type="submission" date="2021-01" db="UniProtKB">
        <authorList>
            <consortium name="EnsemblMetazoa"/>
        </authorList>
    </citation>
    <scope>IDENTIFICATION</scope>
</reference>
<dbReference type="PROSITE" id="PS50994">
    <property type="entry name" value="INTEGRASE"/>
    <property type="match status" value="1"/>
</dbReference>
<sequence length="650" mass="74308">MLAERLCFTILMFLTTPPCTPPPTTEGSGTRKKKCPGCQRTHDDHTFGPPSKNCQGPVSPSPSPTDTSRADRTEQRRQQQTPSSRENPDAGLSSDQIDQYRRHLQFLKDQENELLESIRKDQENREENVLRDEIKRQTEKLERLKASRSLSSRSATPPVSSRSEETHSSRSAILNRSSTDTMSTLLHRPLLAQPQQQQTQSHLSGSSFDVAASLPHLNSGLASQDSLLANRPISHNELFLRPTRANDVTRGEEEGWRKKLKHMEIQSIPILRRRSVLKMAETWEQFFDDIIQLLDTANQASTRNETEIVISRLEGVAFALAQILPGPGNYAPFISEILNNINELINLFSSSLATMGTRPSSLATLFHETPRVNDNRPGRPKFVIPRDILINLREMGNSWTKIAEMFMVSKSTILRRVQEYCLENFGRFSDISDMELNQVVRSFFQQHGCFVGFSLVYGFLEANGIHVQQKRVKESIRFVDPEGTSIRWAIVVSRRSYNVRAPNSLWHIDGHHSLVSWKFVIHGAIDGYSRMITYLKCSTNNKSETVLQNFEHATENFGVPSRVRSDYGGENVLVWQRMEQLRGLNRGSALKGTSQQNQRIERLWRDVFRCVCCTFYYLFQNMESDGLLDRIMRFTFSSYIMYSSLESIIH</sequence>
<proteinExistence type="predicted"/>
<dbReference type="InterPro" id="IPR036397">
    <property type="entry name" value="RNaseH_sf"/>
</dbReference>
<dbReference type="Pfam" id="PF24764">
    <property type="entry name" value="rva_4"/>
    <property type="match status" value="1"/>
</dbReference>